<feature type="compositionally biased region" description="Polar residues" evidence="11">
    <location>
        <begin position="387"/>
        <end position="399"/>
    </location>
</feature>
<keyword evidence="4" id="KW-0808">Transferase</keyword>
<reference evidence="13 14" key="1">
    <citation type="submission" date="2012-10" db="EMBL/GenBank/DDBJ databases">
        <title>Genome sequencing and analysis of entomopathogenic fungi Beauveria bassiana D1-5.</title>
        <authorList>
            <person name="Li Q."/>
            <person name="Wang L."/>
            <person name="Zhang Z."/>
            <person name="Wang Q."/>
            <person name="Ren J."/>
            <person name="Wang M."/>
            <person name="Xu W."/>
            <person name="Wang J."/>
            <person name="Lu Y."/>
            <person name="Du Q."/>
            <person name="Sun Z."/>
        </authorList>
    </citation>
    <scope>NUCLEOTIDE SEQUENCE [LARGE SCALE GENOMIC DNA]</scope>
    <source>
        <strain evidence="13 14">D1-5</strain>
    </source>
</reference>
<evidence type="ECO:0000256" key="3">
    <source>
        <dbReference type="ARBA" id="ARBA00008212"/>
    </source>
</evidence>
<keyword evidence="6 10" id="KW-0863">Zinc-finger</keyword>
<evidence type="ECO:0000256" key="10">
    <source>
        <dbReference type="PROSITE-ProRule" id="PRU00452"/>
    </source>
</evidence>
<dbReference type="GO" id="GO:0016925">
    <property type="term" value="P:protein sumoylation"/>
    <property type="evidence" value="ECO:0007669"/>
    <property type="project" value="UniProtKB-UniPathway"/>
</dbReference>
<dbReference type="PROSITE" id="PS51044">
    <property type="entry name" value="ZF_SP_RING"/>
    <property type="match status" value="1"/>
</dbReference>
<sequence length="408" mass="46508">MPQRLVSRAKSSAVNRTASPAPSGLPEYEPPEYPLDDAARNALEKLSTDRKQTRYIRNLKSSTTNLANVVGDIQERLRDRREHLSKQKRRRKDKDPENGEEDLDALEQHLDEFAHEVDVKSREAEVSLRLLIDHRFALEDEGKVIGELYTSATNAQAEQNTRQLQKERRREEAIEIAQANGDPIPPQEEDSEDDRPPPVQSTLETFRKRQDDKRHDYEQLSVQERYSVNNDYANFRKLWHDAAEGDDGPPLPDASRWFGADGAPILPTVALRAARGRSLTADHGGNDSDDDIAVAREVTSLRCPLSLEEFVQPYSNRKCKHTFEEEAIRNYLPAGGQVQCPQAGCVQVFTSANFAEDFYLDHAILRRLQRKRLQNQLGDMDVDDEANTSAEYQVSSSQRSWKRAKQEM</sequence>
<evidence type="ECO:0000256" key="7">
    <source>
        <dbReference type="ARBA" id="ARBA00022786"/>
    </source>
</evidence>
<dbReference type="GO" id="GO:0005634">
    <property type="term" value="C:nucleus"/>
    <property type="evidence" value="ECO:0007669"/>
    <property type="project" value="UniProtKB-SubCell"/>
</dbReference>
<keyword evidence="5" id="KW-0479">Metal-binding</keyword>
<feature type="compositionally biased region" description="Basic and acidic residues" evidence="11">
    <location>
        <begin position="205"/>
        <end position="218"/>
    </location>
</feature>
<comment type="pathway">
    <text evidence="2">Protein modification; protein sumoylation.</text>
</comment>
<accession>A0A0A2VJT1</accession>
<dbReference type="eggNOG" id="KOG2979">
    <property type="taxonomic scope" value="Eukaryota"/>
</dbReference>
<dbReference type="Gene3D" id="3.30.40.10">
    <property type="entry name" value="Zinc/RING finger domain, C3HC4 (zinc finger)"/>
    <property type="match status" value="1"/>
</dbReference>
<evidence type="ECO:0000313" key="14">
    <source>
        <dbReference type="Proteomes" id="UP000030106"/>
    </source>
</evidence>
<keyword evidence="8" id="KW-0862">Zinc</keyword>
<dbReference type="InterPro" id="IPR026846">
    <property type="entry name" value="Nse2(Mms21)"/>
</dbReference>
<dbReference type="OrthoDB" id="26899at2759"/>
<keyword evidence="13" id="KW-0436">Ligase</keyword>
<dbReference type="InterPro" id="IPR013083">
    <property type="entry name" value="Znf_RING/FYVE/PHD"/>
</dbReference>
<evidence type="ECO:0000256" key="1">
    <source>
        <dbReference type="ARBA" id="ARBA00004123"/>
    </source>
</evidence>
<dbReference type="PANTHER" id="PTHR21330:SF1">
    <property type="entry name" value="E3 SUMO-PROTEIN LIGASE NSE2"/>
    <property type="match status" value="1"/>
</dbReference>
<feature type="compositionally biased region" description="Polar residues" evidence="11">
    <location>
        <begin position="9"/>
        <end position="20"/>
    </location>
</feature>
<evidence type="ECO:0000256" key="6">
    <source>
        <dbReference type="ARBA" id="ARBA00022771"/>
    </source>
</evidence>
<gene>
    <name evidence="13" type="ORF">BBAD15_g6762</name>
</gene>
<feature type="domain" description="SP-RING-type" evidence="12">
    <location>
        <begin position="288"/>
        <end position="373"/>
    </location>
</feature>
<evidence type="ECO:0000256" key="8">
    <source>
        <dbReference type="ARBA" id="ARBA00022833"/>
    </source>
</evidence>
<dbReference type="Pfam" id="PF11789">
    <property type="entry name" value="zf-Nse"/>
    <property type="match status" value="1"/>
</dbReference>
<feature type="region of interest" description="Disordered" evidence="11">
    <location>
        <begin position="80"/>
        <end position="100"/>
    </location>
</feature>
<protein>
    <submittedName>
        <fullName evidence="13">E3 SUMO-protein ligase MMS21</fullName>
    </submittedName>
</protein>
<dbReference type="GO" id="GO:0030915">
    <property type="term" value="C:Smc5-Smc6 complex"/>
    <property type="evidence" value="ECO:0007669"/>
    <property type="project" value="InterPro"/>
</dbReference>
<dbReference type="SUPFAM" id="SSF57850">
    <property type="entry name" value="RING/U-box"/>
    <property type="match status" value="1"/>
</dbReference>
<dbReference type="GO" id="GO:0000724">
    <property type="term" value="P:double-strand break repair via homologous recombination"/>
    <property type="evidence" value="ECO:0007669"/>
    <property type="project" value="InterPro"/>
</dbReference>
<evidence type="ECO:0000256" key="11">
    <source>
        <dbReference type="SAM" id="MobiDB-lite"/>
    </source>
</evidence>
<dbReference type="STRING" id="1245745.A0A0A2VJT1"/>
<keyword evidence="7" id="KW-0833">Ubl conjugation pathway</keyword>
<comment type="caution">
    <text evidence="13">The sequence shown here is derived from an EMBL/GenBank/DDBJ whole genome shotgun (WGS) entry which is preliminary data.</text>
</comment>
<dbReference type="AlphaFoldDB" id="A0A0A2VJT1"/>
<dbReference type="PANTHER" id="PTHR21330">
    <property type="entry name" value="E3 SUMO-PROTEIN LIGASE NSE2"/>
    <property type="match status" value="1"/>
</dbReference>
<evidence type="ECO:0000256" key="2">
    <source>
        <dbReference type="ARBA" id="ARBA00004718"/>
    </source>
</evidence>
<dbReference type="GO" id="GO:0016874">
    <property type="term" value="F:ligase activity"/>
    <property type="evidence" value="ECO:0007669"/>
    <property type="project" value="UniProtKB-KW"/>
</dbReference>
<dbReference type="Proteomes" id="UP000030106">
    <property type="component" value="Unassembled WGS sequence"/>
</dbReference>
<dbReference type="GO" id="GO:0008270">
    <property type="term" value="F:zinc ion binding"/>
    <property type="evidence" value="ECO:0007669"/>
    <property type="project" value="UniProtKB-KW"/>
</dbReference>
<evidence type="ECO:0000256" key="9">
    <source>
        <dbReference type="ARBA" id="ARBA00023242"/>
    </source>
</evidence>
<name>A0A0A2VJT1_BEABA</name>
<comment type="similarity">
    <text evidence="3">Belongs to the NSE2 family.</text>
</comment>
<dbReference type="GO" id="GO:0061665">
    <property type="term" value="F:SUMO ligase activity"/>
    <property type="evidence" value="ECO:0007669"/>
    <property type="project" value="TreeGrafter"/>
</dbReference>
<proteinExistence type="inferred from homology"/>
<feature type="region of interest" description="Disordered" evidence="11">
    <location>
        <begin position="1"/>
        <end position="35"/>
    </location>
</feature>
<comment type="subcellular location">
    <subcellularLocation>
        <location evidence="1">Nucleus</location>
    </subcellularLocation>
</comment>
<evidence type="ECO:0000313" key="13">
    <source>
        <dbReference type="EMBL" id="KGQ07873.1"/>
    </source>
</evidence>
<feature type="region of interest" description="Disordered" evidence="11">
    <location>
        <begin position="378"/>
        <end position="408"/>
    </location>
</feature>
<dbReference type="UniPathway" id="UPA00886"/>
<dbReference type="CDD" id="cd16651">
    <property type="entry name" value="SPL-RING_NSE2"/>
    <property type="match status" value="1"/>
</dbReference>
<evidence type="ECO:0000259" key="12">
    <source>
        <dbReference type="PROSITE" id="PS51044"/>
    </source>
</evidence>
<feature type="region of interest" description="Disordered" evidence="11">
    <location>
        <begin position="177"/>
        <end position="220"/>
    </location>
</feature>
<evidence type="ECO:0000256" key="5">
    <source>
        <dbReference type="ARBA" id="ARBA00022723"/>
    </source>
</evidence>
<dbReference type="EMBL" id="ANFO01000632">
    <property type="protein sequence ID" value="KGQ07873.1"/>
    <property type="molecule type" value="Genomic_DNA"/>
</dbReference>
<organism evidence="13 14">
    <name type="scientific">Beauveria bassiana D1-5</name>
    <dbReference type="NCBI Taxonomy" id="1245745"/>
    <lineage>
        <taxon>Eukaryota</taxon>
        <taxon>Fungi</taxon>
        <taxon>Dikarya</taxon>
        <taxon>Ascomycota</taxon>
        <taxon>Pezizomycotina</taxon>
        <taxon>Sordariomycetes</taxon>
        <taxon>Hypocreomycetidae</taxon>
        <taxon>Hypocreales</taxon>
        <taxon>Cordycipitaceae</taxon>
        <taxon>Beauveria</taxon>
    </lineage>
</organism>
<evidence type="ECO:0000256" key="4">
    <source>
        <dbReference type="ARBA" id="ARBA00022679"/>
    </source>
</evidence>
<dbReference type="HOGENOM" id="CLU_028753_0_0_1"/>
<keyword evidence="9" id="KW-0539">Nucleus</keyword>
<dbReference type="InterPro" id="IPR004181">
    <property type="entry name" value="Znf_MIZ"/>
</dbReference>